<evidence type="ECO:0000256" key="1">
    <source>
        <dbReference type="SAM" id="MobiDB-lite"/>
    </source>
</evidence>
<dbReference type="InterPro" id="IPR011059">
    <property type="entry name" value="Metal-dep_hydrolase_composite"/>
</dbReference>
<dbReference type="PANTHER" id="PTHR22642">
    <property type="entry name" value="IMIDAZOLONEPROPIONASE"/>
    <property type="match status" value="1"/>
</dbReference>
<keyword evidence="4" id="KW-1185">Reference proteome</keyword>
<dbReference type="EC" id="3.5.-.-" evidence="3"/>
<evidence type="ECO:0000313" key="4">
    <source>
        <dbReference type="Proteomes" id="UP001553031"/>
    </source>
</evidence>
<reference evidence="3 4" key="1">
    <citation type="submission" date="2024-06" db="EMBL/GenBank/DDBJ databases">
        <title>The Natural Products Discovery Center: Release of the First 8490 Sequenced Strains for Exploring Actinobacteria Biosynthetic Diversity.</title>
        <authorList>
            <person name="Kalkreuter E."/>
            <person name="Kautsar S.A."/>
            <person name="Yang D."/>
            <person name="Bader C.D."/>
            <person name="Teijaro C.N."/>
            <person name="Fluegel L."/>
            <person name="Davis C.M."/>
            <person name="Simpson J.R."/>
            <person name="Lauterbach L."/>
            <person name="Steele A.D."/>
            <person name="Gui C."/>
            <person name="Meng S."/>
            <person name="Li G."/>
            <person name="Viehrig K."/>
            <person name="Ye F."/>
            <person name="Su P."/>
            <person name="Kiefer A.F."/>
            <person name="Nichols A."/>
            <person name="Cepeda A.J."/>
            <person name="Yan W."/>
            <person name="Fan B."/>
            <person name="Jiang Y."/>
            <person name="Adhikari A."/>
            <person name="Zheng C.-J."/>
            <person name="Schuster L."/>
            <person name="Cowan T.M."/>
            <person name="Smanski M.J."/>
            <person name="Chevrette M.G."/>
            <person name="De Carvalho L.P.S."/>
            <person name="Shen B."/>
        </authorList>
    </citation>
    <scope>NUCLEOTIDE SEQUENCE [LARGE SCALE GENOMIC DNA]</scope>
    <source>
        <strain evidence="3 4">NPDC079179</strain>
    </source>
</reference>
<dbReference type="GO" id="GO:0016787">
    <property type="term" value="F:hydrolase activity"/>
    <property type="evidence" value="ECO:0007669"/>
    <property type="project" value="UniProtKB-KW"/>
</dbReference>
<protein>
    <submittedName>
        <fullName evidence="3">Amidohydrolase</fullName>
        <ecNumber evidence="3">3.5.-.-</ecNumber>
    </submittedName>
</protein>
<name>A0ABV3KE38_9MICC</name>
<evidence type="ECO:0000259" key="2">
    <source>
        <dbReference type="Pfam" id="PF07969"/>
    </source>
</evidence>
<organism evidence="3 4">
    <name type="scientific">Kocuria salsicia</name>
    <dbReference type="NCBI Taxonomy" id="664639"/>
    <lineage>
        <taxon>Bacteria</taxon>
        <taxon>Bacillati</taxon>
        <taxon>Actinomycetota</taxon>
        <taxon>Actinomycetes</taxon>
        <taxon>Micrococcales</taxon>
        <taxon>Micrococcaceae</taxon>
        <taxon>Kocuria</taxon>
    </lineage>
</organism>
<evidence type="ECO:0000313" key="3">
    <source>
        <dbReference type="EMBL" id="MEV8158662.1"/>
    </source>
</evidence>
<dbReference type="CDD" id="cd01300">
    <property type="entry name" value="YtcJ_like"/>
    <property type="match status" value="1"/>
</dbReference>
<sequence length="603" mass="64015">MGGLARSPEHDVVPGTRCADHAHDPEDGTTMALDVIFTNGSIHTQDPGHPLVHALGVHGGRIVSVDEQLPREAFDRVVNLRGATVVPGFHDAHCHLSLLGEALVQVDVSPRAAPTMAELLERIGAAARDSEPGEWVMGQGYDQNYLDGHHPLAVELDAVAPLNPVWLWHNSRHMAVANSAAFAVAGYPGRAGFTVPEGGRVPLDDDGSAQGLLEETARALVSDHLPAKTTRVVAEQIGAAGDVAVAAGITSITEPGLGAPAHLGQSPTDIAAYQLARDEGLLRVRATVMPYLTTLHPVDPTGLTVAEPYPHEGQGFGLDLGIRSGMGDEWLRIGAVKVLSDGSLIGRSALMTVGYEPETSPADDALSAEGEPHSCAAEENLGYLQFPREWLEARLVAAHENGWQLAVHAIGDGAVDVVLDIIEEAQRRFPREDCRHRIEHFGVASEEQVARAASLGVVPVPQGRFVNELGDGMARALGPERTRFCYRMKSLLEAGMTVPASTDAPIVDYPPLSNIHDMVNRRTASGADFVPEERITVDEALHAYSVASAQASHQEHEKGSLSVGKLADFVVLSEDIYAVDPTSIKDIGVTATVIGGEVVHGSL</sequence>
<dbReference type="Gene3D" id="3.20.20.140">
    <property type="entry name" value="Metal-dependent hydrolases"/>
    <property type="match status" value="1"/>
</dbReference>
<dbReference type="Gene3D" id="3.10.310.70">
    <property type="match status" value="1"/>
</dbReference>
<dbReference type="SUPFAM" id="SSF51556">
    <property type="entry name" value="Metallo-dependent hydrolases"/>
    <property type="match status" value="1"/>
</dbReference>
<feature type="region of interest" description="Disordered" evidence="1">
    <location>
        <begin position="1"/>
        <end position="25"/>
    </location>
</feature>
<dbReference type="Pfam" id="PF07969">
    <property type="entry name" value="Amidohydro_3"/>
    <property type="match status" value="1"/>
</dbReference>
<proteinExistence type="predicted"/>
<feature type="compositionally biased region" description="Basic and acidic residues" evidence="1">
    <location>
        <begin position="7"/>
        <end position="25"/>
    </location>
</feature>
<dbReference type="PANTHER" id="PTHR22642:SF2">
    <property type="entry name" value="PROTEIN LONG AFTER FAR-RED 3"/>
    <property type="match status" value="1"/>
</dbReference>
<dbReference type="Proteomes" id="UP001553031">
    <property type="component" value="Unassembled WGS sequence"/>
</dbReference>
<dbReference type="EMBL" id="JBFBLL010000007">
    <property type="protein sequence ID" value="MEV8158662.1"/>
    <property type="molecule type" value="Genomic_DNA"/>
</dbReference>
<dbReference type="SUPFAM" id="SSF51338">
    <property type="entry name" value="Composite domain of metallo-dependent hydrolases"/>
    <property type="match status" value="1"/>
</dbReference>
<keyword evidence="3" id="KW-0378">Hydrolase</keyword>
<dbReference type="InterPro" id="IPR033932">
    <property type="entry name" value="YtcJ-like"/>
</dbReference>
<feature type="domain" description="Amidohydrolase 3" evidence="2">
    <location>
        <begin position="76"/>
        <end position="600"/>
    </location>
</feature>
<dbReference type="InterPro" id="IPR013108">
    <property type="entry name" value="Amidohydro_3"/>
</dbReference>
<accession>A0ABV3KE38</accession>
<comment type="caution">
    <text evidence="3">The sequence shown here is derived from an EMBL/GenBank/DDBJ whole genome shotgun (WGS) entry which is preliminary data.</text>
</comment>
<dbReference type="InterPro" id="IPR032466">
    <property type="entry name" value="Metal_Hydrolase"/>
</dbReference>
<dbReference type="RefSeq" id="WP_260983401.1">
    <property type="nucleotide sequence ID" value="NZ_JBFBLL010000007.1"/>
</dbReference>
<gene>
    <name evidence="3" type="ORF">AB0O96_10735</name>
</gene>
<dbReference type="Gene3D" id="2.30.40.10">
    <property type="entry name" value="Urease, subunit C, domain 1"/>
    <property type="match status" value="1"/>
</dbReference>